<keyword evidence="2" id="KW-1185">Reference proteome</keyword>
<proteinExistence type="predicted"/>
<evidence type="ECO:0000313" key="2">
    <source>
        <dbReference type="Proteomes" id="UP000675163"/>
    </source>
</evidence>
<organism evidence="1 2">
    <name type="scientific">Leucobacter exalbidus</name>
    <dbReference type="NCBI Taxonomy" id="662960"/>
    <lineage>
        <taxon>Bacteria</taxon>
        <taxon>Bacillati</taxon>
        <taxon>Actinomycetota</taxon>
        <taxon>Actinomycetes</taxon>
        <taxon>Micrococcales</taxon>
        <taxon>Microbacteriaceae</taxon>
        <taxon>Leucobacter</taxon>
    </lineage>
</organism>
<reference evidence="1" key="1">
    <citation type="submission" date="2021-02" db="EMBL/GenBank/DDBJ databases">
        <title>Sequencing the genomes of 1000 actinobacteria strains.</title>
        <authorList>
            <person name="Klenk H.-P."/>
        </authorList>
    </citation>
    <scope>NUCLEOTIDE SEQUENCE</scope>
    <source>
        <strain evidence="1">DSM 22850</strain>
    </source>
</reference>
<dbReference type="InterPro" id="IPR021804">
    <property type="entry name" value="DUF3375"/>
</dbReference>
<evidence type="ECO:0008006" key="3">
    <source>
        <dbReference type="Google" id="ProtNLM"/>
    </source>
</evidence>
<dbReference type="Pfam" id="PF11855">
    <property type="entry name" value="DUF3375"/>
    <property type="match status" value="1"/>
</dbReference>
<gene>
    <name evidence="1" type="ORF">JOF28_001036</name>
</gene>
<protein>
    <recommendedName>
        <fullName evidence="3">DUF3375 domain-containing protein</fullName>
    </recommendedName>
</protein>
<dbReference type="RefSeq" id="WP_209704811.1">
    <property type="nucleotide sequence ID" value="NZ_JAFIDA010000001.1"/>
</dbReference>
<comment type="caution">
    <text evidence="1">The sequence shown here is derived from an EMBL/GenBank/DDBJ whole genome shotgun (WGS) entry which is preliminary data.</text>
</comment>
<accession>A0A940PQM5</accession>
<dbReference type="EMBL" id="JAFIDA010000001">
    <property type="protein sequence ID" value="MBP1325804.1"/>
    <property type="molecule type" value="Genomic_DNA"/>
</dbReference>
<evidence type="ECO:0000313" key="1">
    <source>
        <dbReference type="EMBL" id="MBP1325804.1"/>
    </source>
</evidence>
<name>A0A940PQM5_9MICO</name>
<dbReference type="Proteomes" id="UP000675163">
    <property type="component" value="Unassembled WGS sequence"/>
</dbReference>
<dbReference type="AlphaFoldDB" id="A0A940PQM5"/>
<sequence length="485" mass="53481">MSVLPTALAIQRLSGANATIDMLRANTLPVMAAVLGEYFGSPSTRVPTDELHELIDADLQTLREHFDLGTQSAKGFCDGWREKKVIIRRAAEGSRGETYELSAAGFDAIRIIDQLITPQSTLTESRLMTLAQSLQSLAIDTDPDTSRKLRALEQQRERLDEEITRLRSGEVEPLDPRVATERITDILLQAQGLPADFARVRARFEDLNQELRVAILSLDDHQSNVIMEIFRGVDLISESDEGRTFQAFSGLIRDPESSAAFESNVREILNRDFASQLPANARRQIRNLLRDMKMGSRDVQGTLTEFARGLRRYVRSQDYQRDRALRTLIQEALSTAAPARMAIKPFTEIGMSIDLPVISMSSIGGVSPHDPSAFDAGELLGDAESGEVDLAQLVLIARESEIDFAELSSNVNSYLEVAGTGSVADVLREFPSSQGLASVVGLLALATRHGLVDTDNAEQLTWTGLDDVTRTATVTRHVFTERIDL</sequence>